<evidence type="ECO:0000313" key="11">
    <source>
        <dbReference type="Proteomes" id="UP001465755"/>
    </source>
</evidence>
<evidence type="ECO:0000256" key="3">
    <source>
        <dbReference type="ARBA" id="ARBA00023082"/>
    </source>
</evidence>
<organism evidence="10 11">
    <name type="scientific">Symbiochloris irregularis</name>
    <dbReference type="NCBI Taxonomy" id="706552"/>
    <lineage>
        <taxon>Eukaryota</taxon>
        <taxon>Viridiplantae</taxon>
        <taxon>Chlorophyta</taxon>
        <taxon>core chlorophytes</taxon>
        <taxon>Trebouxiophyceae</taxon>
        <taxon>Trebouxiales</taxon>
        <taxon>Trebouxiaceae</taxon>
        <taxon>Symbiochloris</taxon>
    </lineage>
</organism>
<comment type="similarity">
    <text evidence="1">Belongs to the sigma-70 factor family.</text>
</comment>
<dbReference type="InterPro" id="IPR013325">
    <property type="entry name" value="RNA_pol_sigma_r2"/>
</dbReference>
<dbReference type="Pfam" id="PF04545">
    <property type="entry name" value="Sigma70_r4"/>
    <property type="match status" value="1"/>
</dbReference>
<dbReference type="Gene3D" id="3.30.160.60">
    <property type="entry name" value="Classic Zinc Finger"/>
    <property type="match status" value="1"/>
</dbReference>
<keyword evidence="6" id="KW-0862">Zinc</keyword>
<keyword evidence="6" id="KW-0479">Metal-binding</keyword>
<dbReference type="Pfam" id="PF04539">
    <property type="entry name" value="Sigma70_r3"/>
    <property type="match status" value="1"/>
</dbReference>
<comment type="caution">
    <text evidence="10">The sequence shown here is derived from an EMBL/GenBank/DDBJ whole genome shotgun (WGS) entry which is preliminary data.</text>
</comment>
<dbReference type="InterPro" id="IPR007627">
    <property type="entry name" value="RNA_pol_sigma70_r2"/>
</dbReference>
<dbReference type="GO" id="GO:0016987">
    <property type="term" value="F:sigma factor activity"/>
    <property type="evidence" value="ECO:0007669"/>
    <property type="project" value="UniProtKB-KW"/>
</dbReference>
<keyword evidence="3" id="KW-0731">Sigma factor</keyword>
<feature type="domain" description="C2H2-type" evidence="9">
    <location>
        <begin position="175"/>
        <end position="205"/>
    </location>
</feature>
<dbReference type="SUPFAM" id="SSF88946">
    <property type="entry name" value="Sigma2 domain of RNA polymerase sigma factors"/>
    <property type="match status" value="1"/>
</dbReference>
<evidence type="ECO:0000259" key="9">
    <source>
        <dbReference type="PROSITE" id="PS50157"/>
    </source>
</evidence>
<dbReference type="PANTHER" id="PTHR30603">
    <property type="entry name" value="RNA POLYMERASE SIGMA FACTOR RPO"/>
    <property type="match status" value="1"/>
</dbReference>
<evidence type="ECO:0000313" key="10">
    <source>
        <dbReference type="EMBL" id="KAK9806409.1"/>
    </source>
</evidence>
<dbReference type="GO" id="GO:0008270">
    <property type="term" value="F:zinc ion binding"/>
    <property type="evidence" value="ECO:0007669"/>
    <property type="project" value="UniProtKB-KW"/>
</dbReference>
<dbReference type="SUPFAM" id="SSF88659">
    <property type="entry name" value="Sigma3 and sigma4 domains of RNA polymerase sigma factors"/>
    <property type="match status" value="2"/>
</dbReference>
<evidence type="ECO:0000256" key="5">
    <source>
        <dbReference type="ARBA" id="ARBA00023163"/>
    </source>
</evidence>
<dbReference type="CDD" id="cd06171">
    <property type="entry name" value="Sigma70_r4"/>
    <property type="match status" value="1"/>
</dbReference>
<evidence type="ECO:0000256" key="1">
    <source>
        <dbReference type="ARBA" id="ARBA00007788"/>
    </source>
</evidence>
<dbReference type="InterPro" id="IPR007630">
    <property type="entry name" value="RNA_pol_sigma70_r4"/>
</dbReference>
<evidence type="ECO:0000256" key="8">
    <source>
        <dbReference type="SAM" id="MobiDB-lite"/>
    </source>
</evidence>
<dbReference type="InterPro" id="IPR000943">
    <property type="entry name" value="RNA_pol_sigma70"/>
</dbReference>
<reference evidence="10 11" key="1">
    <citation type="journal article" date="2024" name="Nat. Commun.">
        <title>Phylogenomics reveals the evolutionary origins of lichenization in chlorophyte algae.</title>
        <authorList>
            <person name="Puginier C."/>
            <person name="Libourel C."/>
            <person name="Otte J."/>
            <person name="Skaloud P."/>
            <person name="Haon M."/>
            <person name="Grisel S."/>
            <person name="Petersen M."/>
            <person name="Berrin J.G."/>
            <person name="Delaux P.M."/>
            <person name="Dal Grande F."/>
            <person name="Keller J."/>
        </authorList>
    </citation>
    <scope>NUCLEOTIDE SEQUENCE [LARGE SCALE GENOMIC DNA]</scope>
    <source>
        <strain evidence="10 11">SAG 2036</strain>
    </source>
</reference>
<feature type="compositionally biased region" description="Polar residues" evidence="8">
    <location>
        <begin position="318"/>
        <end position="343"/>
    </location>
</feature>
<dbReference type="InterPro" id="IPR014284">
    <property type="entry name" value="RNA_pol_sigma-70_dom"/>
</dbReference>
<feature type="compositionally biased region" description="Polar residues" evidence="8">
    <location>
        <begin position="212"/>
        <end position="221"/>
    </location>
</feature>
<dbReference type="InterPro" id="IPR013324">
    <property type="entry name" value="RNA_pol_sigma_r3/r4-like"/>
</dbReference>
<keyword evidence="6" id="KW-0863">Zinc-finger</keyword>
<dbReference type="Proteomes" id="UP001465755">
    <property type="component" value="Unassembled WGS sequence"/>
</dbReference>
<sequence length="667" mass="74579">MSDFASSVAELRSQHENLLTRLTQVYSNAELTQQGAQSRQRERNVEQVTAALNSLLAGCKRLEQQLEAAKQVLQGQQQAQRHMLDPSNELFVLGNAERELLAKQFSLEVTTQEEQEVMASLSAETESAVSLGQQDSFICHECRANLSTSHLLDVHLAEVHDSFFQAQVARRLPVFQCLVEGCGKTFVSPAHRFQHLMDLHSFPNDPELGRSSPHSQGSLPQSHALGGNCTELRAPSRLIHRGRPCRRHREQRAAAARALVVSSDEEVEQHSAALEQLYSDILQEKRRRLEHNFDASPAFDTNDIGLAQGRADIERQWRQSSLATSTSGQQPLQRPTTSQGRRQQNLRRPGSGAARRRSARLVAATGSPGLRQTSTAVLTEYDASLSQTAEAHDWETLRRLLQVEDKLRASAPRSENADFYGLDLRPASVLPYEKYSHWGVDLPDLVAAGMLGLERAIEKFEPEKGFKFSTYAFWWIRQKISRCAVHQSRAVPIPIAMYDTINKIRKVRNELEMKTDEPVTDEQVAEAVGINQRRFQRCMQAARYEQSFDGAQNAKGSDERPSLDVENVVATDEGGDGITGDADAPEKSAMLQRQLDQLLNTLPPRDRNIIRMHYGLHHPRGEGMGLKDISRAYGVCHERVRKIEADAVQRLGRSAELAGVSLPFSIA</sequence>
<dbReference type="SMART" id="SM00355">
    <property type="entry name" value="ZnF_C2H2"/>
    <property type="match status" value="2"/>
</dbReference>
<accession>A0AAW1P9P6</accession>
<dbReference type="Gene3D" id="1.10.10.10">
    <property type="entry name" value="Winged helix-like DNA-binding domain superfamily/Winged helix DNA-binding domain"/>
    <property type="match status" value="2"/>
</dbReference>
<evidence type="ECO:0000256" key="7">
    <source>
        <dbReference type="SAM" id="Coils"/>
    </source>
</evidence>
<dbReference type="AlphaFoldDB" id="A0AAW1P9P6"/>
<dbReference type="InterPro" id="IPR050239">
    <property type="entry name" value="Sigma-70_RNA_pol_init_factors"/>
</dbReference>
<evidence type="ECO:0000256" key="6">
    <source>
        <dbReference type="PROSITE-ProRule" id="PRU00042"/>
    </source>
</evidence>
<dbReference type="Pfam" id="PF04542">
    <property type="entry name" value="Sigma70_r2"/>
    <property type="match status" value="1"/>
</dbReference>
<dbReference type="PANTHER" id="PTHR30603:SF47">
    <property type="entry name" value="RNA POLYMERASE SIGMA FACTOR SIGD, CHLOROPLASTIC"/>
    <property type="match status" value="1"/>
</dbReference>
<gene>
    <name evidence="10" type="ORF">WJX73_003058</name>
</gene>
<feature type="region of interest" description="Disordered" evidence="8">
    <location>
        <begin position="204"/>
        <end position="230"/>
    </location>
</feature>
<feature type="region of interest" description="Disordered" evidence="8">
    <location>
        <begin position="318"/>
        <end position="366"/>
    </location>
</feature>
<protein>
    <recommendedName>
        <fullName evidence="9">C2H2-type domain-containing protein</fullName>
    </recommendedName>
</protein>
<keyword evidence="11" id="KW-1185">Reference proteome</keyword>
<dbReference type="GO" id="GO:0006352">
    <property type="term" value="P:DNA-templated transcription initiation"/>
    <property type="evidence" value="ECO:0007669"/>
    <property type="project" value="InterPro"/>
</dbReference>
<evidence type="ECO:0000256" key="4">
    <source>
        <dbReference type="ARBA" id="ARBA00023125"/>
    </source>
</evidence>
<keyword evidence="5" id="KW-0804">Transcription</keyword>
<dbReference type="InterPro" id="IPR007624">
    <property type="entry name" value="RNA_pol_sigma70_r3"/>
</dbReference>
<name>A0AAW1P9P6_9CHLO</name>
<dbReference type="PRINTS" id="PR00046">
    <property type="entry name" value="SIGMA70FCT"/>
</dbReference>
<proteinExistence type="inferred from homology"/>
<keyword evidence="4" id="KW-0238">DNA-binding</keyword>
<dbReference type="NCBIfam" id="TIGR02937">
    <property type="entry name" value="sigma70-ECF"/>
    <property type="match status" value="1"/>
</dbReference>
<dbReference type="GO" id="GO:0003677">
    <property type="term" value="F:DNA binding"/>
    <property type="evidence" value="ECO:0007669"/>
    <property type="project" value="UniProtKB-KW"/>
</dbReference>
<evidence type="ECO:0000256" key="2">
    <source>
        <dbReference type="ARBA" id="ARBA00023015"/>
    </source>
</evidence>
<feature type="coiled-coil region" evidence="7">
    <location>
        <begin position="45"/>
        <end position="79"/>
    </location>
</feature>
<dbReference type="InterPro" id="IPR036388">
    <property type="entry name" value="WH-like_DNA-bd_sf"/>
</dbReference>
<keyword evidence="7" id="KW-0175">Coiled coil</keyword>
<dbReference type="InterPro" id="IPR013087">
    <property type="entry name" value="Znf_C2H2_type"/>
</dbReference>
<dbReference type="EMBL" id="JALJOQ010000038">
    <property type="protein sequence ID" value="KAK9806409.1"/>
    <property type="molecule type" value="Genomic_DNA"/>
</dbReference>
<dbReference type="PROSITE" id="PS00028">
    <property type="entry name" value="ZINC_FINGER_C2H2_1"/>
    <property type="match status" value="2"/>
</dbReference>
<keyword evidence="2" id="KW-0805">Transcription regulation</keyword>
<dbReference type="PROSITE" id="PS50157">
    <property type="entry name" value="ZINC_FINGER_C2H2_2"/>
    <property type="match status" value="1"/>
</dbReference>
<dbReference type="Gene3D" id="1.10.601.10">
    <property type="entry name" value="RNA Polymerase Primary Sigma Factor"/>
    <property type="match status" value="1"/>
</dbReference>